<feature type="compositionally biased region" description="Basic and acidic residues" evidence="1">
    <location>
        <begin position="113"/>
        <end position="129"/>
    </location>
</feature>
<comment type="caution">
    <text evidence="2">The sequence shown here is derived from an EMBL/GenBank/DDBJ whole genome shotgun (WGS) entry which is preliminary data.</text>
</comment>
<protein>
    <submittedName>
        <fullName evidence="2">Uncharacterized protein</fullName>
    </submittedName>
</protein>
<evidence type="ECO:0000256" key="1">
    <source>
        <dbReference type="SAM" id="MobiDB-lite"/>
    </source>
</evidence>
<evidence type="ECO:0000313" key="3">
    <source>
        <dbReference type="Proteomes" id="UP001187192"/>
    </source>
</evidence>
<dbReference type="EMBL" id="BTGU01000055">
    <property type="protein sequence ID" value="GMN55213.1"/>
    <property type="molecule type" value="Genomic_DNA"/>
</dbReference>
<dbReference type="AlphaFoldDB" id="A0AA88AVM6"/>
<accession>A0AA88AVM6</accession>
<keyword evidence="3" id="KW-1185">Reference proteome</keyword>
<feature type="region of interest" description="Disordered" evidence="1">
    <location>
        <begin position="1"/>
        <end position="60"/>
    </location>
</feature>
<name>A0AA88AVM6_FICCA</name>
<gene>
    <name evidence="2" type="ORF">TIFTF001_024343</name>
</gene>
<proteinExistence type="predicted"/>
<sequence>MREIKKNPDPSDLLPKRLVERSSGGDDLREAGGPREGPTELGPGAHIGDPMKSLGPPLVSLDAKPWHFYGIVHKQPDLLLQRQPTDQVPHPHVHRQRRPAEPQAPRQPAPGVARERRTCDGSRRRQEEE</sequence>
<feature type="region of interest" description="Disordered" evidence="1">
    <location>
        <begin position="79"/>
        <end position="129"/>
    </location>
</feature>
<feature type="compositionally biased region" description="Low complexity" evidence="1">
    <location>
        <begin position="101"/>
        <end position="110"/>
    </location>
</feature>
<evidence type="ECO:0000313" key="2">
    <source>
        <dbReference type="EMBL" id="GMN55213.1"/>
    </source>
</evidence>
<reference evidence="2" key="1">
    <citation type="submission" date="2023-07" db="EMBL/GenBank/DDBJ databases">
        <title>draft genome sequence of fig (Ficus carica).</title>
        <authorList>
            <person name="Takahashi T."/>
            <person name="Nishimura K."/>
        </authorList>
    </citation>
    <scope>NUCLEOTIDE SEQUENCE</scope>
</reference>
<dbReference type="Proteomes" id="UP001187192">
    <property type="component" value="Unassembled WGS sequence"/>
</dbReference>
<organism evidence="2 3">
    <name type="scientific">Ficus carica</name>
    <name type="common">Common fig</name>
    <dbReference type="NCBI Taxonomy" id="3494"/>
    <lineage>
        <taxon>Eukaryota</taxon>
        <taxon>Viridiplantae</taxon>
        <taxon>Streptophyta</taxon>
        <taxon>Embryophyta</taxon>
        <taxon>Tracheophyta</taxon>
        <taxon>Spermatophyta</taxon>
        <taxon>Magnoliopsida</taxon>
        <taxon>eudicotyledons</taxon>
        <taxon>Gunneridae</taxon>
        <taxon>Pentapetalae</taxon>
        <taxon>rosids</taxon>
        <taxon>fabids</taxon>
        <taxon>Rosales</taxon>
        <taxon>Moraceae</taxon>
        <taxon>Ficeae</taxon>
        <taxon>Ficus</taxon>
    </lineage>
</organism>
<feature type="compositionally biased region" description="Basic and acidic residues" evidence="1">
    <location>
        <begin position="1"/>
        <end position="33"/>
    </location>
</feature>